<keyword evidence="2" id="KW-0805">Transcription regulation</keyword>
<evidence type="ECO:0000256" key="4">
    <source>
        <dbReference type="SAM" id="MobiDB-lite"/>
    </source>
</evidence>
<evidence type="ECO:0000313" key="7">
    <source>
        <dbReference type="Proteomes" id="UP001374535"/>
    </source>
</evidence>
<sequence>MENESHTNLPNGNNNNKEQDRFLPIVNVKRIMKKAIPGSGKLSKDAKETIQECVSENFVTEYKEIEGEKLYILKQLCSKQKLHQQQHPQHQAQNNNLPLSNSVYSFPINFLDILCTHRSTIVLTILPKFDSETFTAARPNRFFGAMVIK</sequence>
<reference evidence="6 7" key="1">
    <citation type="journal article" date="2023" name="Life. Sci Alliance">
        <title>Evolutionary insights into 3D genome organization and epigenetic landscape of Vigna mungo.</title>
        <authorList>
            <person name="Junaid A."/>
            <person name="Singh B."/>
            <person name="Bhatia S."/>
        </authorList>
    </citation>
    <scope>NUCLEOTIDE SEQUENCE [LARGE SCALE GENOMIC DNA]</scope>
    <source>
        <strain evidence="6">Urdbean</strain>
    </source>
</reference>
<feature type="region of interest" description="Disordered" evidence="4">
    <location>
        <begin position="1"/>
        <end position="20"/>
    </location>
</feature>
<organism evidence="6 7">
    <name type="scientific">Vigna mungo</name>
    <name type="common">Black gram</name>
    <name type="synonym">Phaseolus mungo</name>
    <dbReference type="NCBI Taxonomy" id="3915"/>
    <lineage>
        <taxon>Eukaryota</taxon>
        <taxon>Viridiplantae</taxon>
        <taxon>Streptophyta</taxon>
        <taxon>Embryophyta</taxon>
        <taxon>Tracheophyta</taxon>
        <taxon>Spermatophyta</taxon>
        <taxon>Magnoliopsida</taxon>
        <taxon>eudicotyledons</taxon>
        <taxon>Gunneridae</taxon>
        <taxon>Pentapetalae</taxon>
        <taxon>rosids</taxon>
        <taxon>fabids</taxon>
        <taxon>Fabales</taxon>
        <taxon>Fabaceae</taxon>
        <taxon>Papilionoideae</taxon>
        <taxon>50 kb inversion clade</taxon>
        <taxon>NPAAA clade</taxon>
        <taxon>indigoferoid/millettioid clade</taxon>
        <taxon>Phaseoleae</taxon>
        <taxon>Vigna</taxon>
    </lineage>
</organism>
<accession>A0AAQ3S8B2</accession>
<evidence type="ECO:0000313" key="6">
    <source>
        <dbReference type="EMBL" id="WVZ21212.1"/>
    </source>
</evidence>
<dbReference type="GO" id="GO:0016602">
    <property type="term" value="C:CCAAT-binding factor complex"/>
    <property type="evidence" value="ECO:0007669"/>
    <property type="project" value="InterPro"/>
</dbReference>
<dbReference type="InterPro" id="IPR027113">
    <property type="entry name" value="Transc_fact_NFYB/HAP3"/>
</dbReference>
<dbReference type="PANTHER" id="PTHR11064:SF122">
    <property type="entry name" value="NUCLEAR TRANSCRIPTION FACTOR Y SUBUNIT B-7"/>
    <property type="match status" value="1"/>
</dbReference>
<keyword evidence="3" id="KW-0804">Transcription</keyword>
<gene>
    <name evidence="6" type="ORF">V8G54_008534</name>
</gene>
<feature type="domain" description="Transcription factor CBF/NF-Y/archaeal histone" evidence="5">
    <location>
        <begin position="22"/>
        <end position="56"/>
    </location>
</feature>
<dbReference type="InterPro" id="IPR003958">
    <property type="entry name" value="CBFA_NFYB_domain"/>
</dbReference>
<dbReference type="PANTHER" id="PTHR11064">
    <property type="entry name" value="CCAAT-BINDING TRANSCRIPTION FACTOR-RELATED"/>
    <property type="match status" value="1"/>
</dbReference>
<dbReference type="SUPFAM" id="SSF47113">
    <property type="entry name" value="Histone-fold"/>
    <property type="match status" value="1"/>
</dbReference>
<dbReference type="GO" id="GO:0001228">
    <property type="term" value="F:DNA-binding transcription activator activity, RNA polymerase II-specific"/>
    <property type="evidence" value="ECO:0007669"/>
    <property type="project" value="InterPro"/>
</dbReference>
<dbReference type="Pfam" id="PF00808">
    <property type="entry name" value="CBFD_NFYB_HMF"/>
    <property type="match status" value="1"/>
</dbReference>
<evidence type="ECO:0000256" key="3">
    <source>
        <dbReference type="ARBA" id="ARBA00023163"/>
    </source>
</evidence>
<comment type="similarity">
    <text evidence="1">Belongs to the NFYB/HAP3 subunit family.</text>
</comment>
<dbReference type="GO" id="GO:0000978">
    <property type="term" value="F:RNA polymerase II cis-regulatory region sequence-specific DNA binding"/>
    <property type="evidence" value="ECO:0007669"/>
    <property type="project" value="TreeGrafter"/>
</dbReference>
<proteinExistence type="inferred from homology"/>
<dbReference type="InterPro" id="IPR009072">
    <property type="entry name" value="Histone-fold"/>
</dbReference>
<name>A0AAQ3S8B2_VIGMU</name>
<dbReference type="EMBL" id="CP144699">
    <property type="protein sequence ID" value="WVZ21212.1"/>
    <property type="molecule type" value="Genomic_DNA"/>
</dbReference>
<feature type="compositionally biased region" description="Polar residues" evidence="4">
    <location>
        <begin position="1"/>
        <end position="16"/>
    </location>
</feature>
<keyword evidence="7" id="KW-1185">Reference proteome</keyword>
<evidence type="ECO:0000256" key="2">
    <source>
        <dbReference type="ARBA" id="ARBA00023015"/>
    </source>
</evidence>
<dbReference type="Gene3D" id="1.10.20.10">
    <property type="entry name" value="Histone, subunit A"/>
    <property type="match status" value="1"/>
</dbReference>
<dbReference type="GO" id="GO:0046982">
    <property type="term" value="F:protein heterodimerization activity"/>
    <property type="evidence" value="ECO:0007669"/>
    <property type="project" value="InterPro"/>
</dbReference>
<evidence type="ECO:0000256" key="1">
    <source>
        <dbReference type="ARBA" id="ARBA00009053"/>
    </source>
</evidence>
<dbReference type="Proteomes" id="UP001374535">
    <property type="component" value="Chromosome 2"/>
</dbReference>
<protein>
    <recommendedName>
        <fullName evidence="5">Transcription factor CBF/NF-Y/archaeal histone domain-containing protein</fullName>
    </recommendedName>
</protein>
<evidence type="ECO:0000259" key="5">
    <source>
        <dbReference type="Pfam" id="PF00808"/>
    </source>
</evidence>
<dbReference type="AlphaFoldDB" id="A0AAQ3S8B2"/>